<keyword evidence="1" id="KW-0812">Transmembrane</keyword>
<dbReference type="Pfam" id="PF09839">
    <property type="entry name" value="DUF2066"/>
    <property type="match status" value="1"/>
</dbReference>
<sequence length="292" mass="31737">MIAIHGTKRRRGLIWFGTARAIIGIFLAAALACCTAIPATAAEDLYRAQTVVTGQGEANRMIGFASCMEDVLIKVSGAERLAGDRRLAAYKSKAKDFVTAFDYRDQFSGKPERDEQGTRDRPFDLTVDFDKEKIDGVLKALGLKPWLSRRPVLAAFVEMEQGERKFIVTSDGTQSDLQRDALLAAAARRGMNIVLPTAAALAKANINGTELSKTPSSTLVSLAAGQGGEVALVGRLVWNDQDLGWATQWQIDRAGRPHRWRLRGVTFDEAFRRGIGGAAQVLSDKGEAGSRE</sequence>
<feature type="transmembrane region" description="Helical" evidence="1">
    <location>
        <begin position="12"/>
        <end position="32"/>
    </location>
</feature>
<accession>A0A1M5KX82</accession>
<evidence type="ECO:0000313" key="2">
    <source>
        <dbReference type="EMBL" id="SHG57424.1"/>
    </source>
</evidence>
<dbReference type="AlphaFoldDB" id="A0A1M5KX82"/>
<proteinExistence type="predicted"/>
<name>A0A1M5KX82_9BRAD</name>
<gene>
    <name evidence="2" type="ORF">SAMN05444169_3126</name>
</gene>
<evidence type="ECO:0008006" key="4">
    <source>
        <dbReference type="Google" id="ProtNLM"/>
    </source>
</evidence>
<dbReference type="EMBL" id="LT670818">
    <property type="protein sequence ID" value="SHG57424.1"/>
    <property type="molecule type" value="Genomic_DNA"/>
</dbReference>
<protein>
    <recommendedName>
        <fullName evidence="4">DUF2066 domain-containing protein</fullName>
    </recommendedName>
</protein>
<keyword evidence="1" id="KW-1133">Transmembrane helix</keyword>
<keyword evidence="1" id="KW-0472">Membrane</keyword>
<dbReference type="Proteomes" id="UP000190675">
    <property type="component" value="Chromosome I"/>
</dbReference>
<dbReference type="OrthoDB" id="7266613at2"/>
<organism evidence="2 3">
    <name type="scientific">Bradyrhizobium erythrophlei</name>
    <dbReference type="NCBI Taxonomy" id="1437360"/>
    <lineage>
        <taxon>Bacteria</taxon>
        <taxon>Pseudomonadati</taxon>
        <taxon>Pseudomonadota</taxon>
        <taxon>Alphaproteobacteria</taxon>
        <taxon>Hyphomicrobiales</taxon>
        <taxon>Nitrobacteraceae</taxon>
        <taxon>Bradyrhizobium</taxon>
    </lineage>
</organism>
<dbReference type="InterPro" id="IPR018642">
    <property type="entry name" value="DUF2066"/>
</dbReference>
<evidence type="ECO:0000313" key="3">
    <source>
        <dbReference type="Proteomes" id="UP000190675"/>
    </source>
</evidence>
<reference evidence="2 3" key="1">
    <citation type="submission" date="2016-11" db="EMBL/GenBank/DDBJ databases">
        <authorList>
            <person name="Jaros S."/>
            <person name="Januszkiewicz K."/>
            <person name="Wedrychowicz H."/>
        </authorList>
    </citation>
    <scope>NUCLEOTIDE SEQUENCE [LARGE SCALE GENOMIC DNA]</scope>
    <source>
        <strain evidence="2 3">GAS242</strain>
    </source>
</reference>
<evidence type="ECO:0000256" key="1">
    <source>
        <dbReference type="SAM" id="Phobius"/>
    </source>
</evidence>